<protein>
    <submittedName>
        <fullName evidence="2">Uncharacterized protein</fullName>
    </submittedName>
</protein>
<evidence type="ECO:0000256" key="1">
    <source>
        <dbReference type="SAM" id="MobiDB-lite"/>
    </source>
</evidence>
<feature type="non-terminal residue" evidence="2">
    <location>
        <position position="1"/>
    </location>
</feature>
<dbReference type="AlphaFoldDB" id="A0A0B6YH08"/>
<dbReference type="EMBL" id="HACG01008592">
    <property type="protein sequence ID" value="CEK55457.1"/>
    <property type="molecule type" value="Transcribed_RNA"/>
</dbReference>
<feature type="region of interest" description="Disordered" evidence="1">
    <location>
        <begin position="108"/>
        <end position="129"/>
    </location>
</feature>
<proteinExistence type="predicted"/>
<sequence length="154" mass="17230">KEKYPQSSDHDIYAQVVKPPHNDAVGVNRMISTPPLKQHSLTDSTHLSAPPPIPLYSPGQKLLLTRSFQSPSPVRNIINMPQGDSPRLQHPVHPFSAQRVPYLLEHSQSMDTSSTNNDPRQNFHPSSRSFDQDSVFFLSNNMDTHSNVITTGHS</sequence>
<reference evidence="2" key="1">
    <citation type="submission" date="2014-12" db="EMBL/GenBank/DDBJ databases">
        <title>Insight into the proteome of Arion vulgaris.</title>
        <authorList>
            <person name="Aradska J."/>
            <person name="Bulat T."/>
            <person name="Smidak R."/>
            <person name="Sarate P."/>
            <person name="Gangsoo J."/>
            <person name="Sialana F."/>
            <person name="Bilban M."/>
            <person name="Lubec G."/>
        </authorList>
    </citation>
    <scope>NUCLEOTIDE SEQUENCE</scope>
    <source>
        <tissue evidence="2">Skin</tissue>
    </source>
</reference>
<accession>A0A0B6YH08</accession>
<gene>
    <name evidence="2" type="primary">ORF25262</name>
</gene>
<evidence type="ECO:0000313" key="2">
    <source>
        <dbReference type="EMBL" id="CEK55457.1"/>
    </source>
</evidence>
<feature type="non-terminal residue" evidence="2">
    <location>
        <position position="154"/>
    </location>
</feature>
<organism evidence="2">
    <name type="scientific">Arion vulgaris</name>
    <dbReference type="NCBI Taxonomy" id="1028688"/>
    <lineage>
        <taxon>Eukaryota</taxon>
        <taxon>Metazoa</taxon>
        <taxon>Spiralia</taxon>
        <taxon>Lophotrochozoa</taxon>
        <taxon>Mollusca</taxon>
        <taxon>Gastropoda</taxon>
        <taxon>Heterobranchia</taxon>
        <taxon>Euthyneura</taxon>
        <taxon>Panpulmonata</taxon>
        <taxon>Eupulmonata</taxon>
        <taxon>Stylommatophora</taxon>
        <taxon>Helicina</taxon>
        <taxon>Arionoidea</taxon>
        <taxon>Arionidae</taxon>
        <taxon>Arion</taxon>
    </lineage>
</organism>
<name>A0A0B6YH08_9EUPU</name>
<feature type="region of interest" description="Disordered" evidence="1">
    <location>
        <begin position="33"/>
        <end position="94"/>
    </location>
</feature>